<dbReference type="GO" id="GO:0005524">
    <property type="term" value="F:ATP binding"/>
    <property type="evidence" value="ECO:0007669"/>
    <property type="project" value="UniProtKB-UniRule"/>
</dbReference>
<evidence type="ECO:0000256" key="10">
    <source>
        <dbReference type="PROSITE-ProRule" id="PRU10141"/>
    </source>
</evidence>
<dbReference type="Pfam" id="PF00168">
    <property type="entry name" value="C2"/>
    <property type="match status" value="1"/>
</dbReference>
<dbReference type="STRING" id="200361.A0A453DLK3"/>
<feature type="transmembrane region" description="Helical" evidence="11">
    <location>
        <begin position="686"/>
        <end position="715"/>
    </location>
</feature>
<dbReference type="InterPro" id="IPR047259">
    <property type="entry name" value="QUIRKY-like"/>
</dbReference>
<evidence type="ECO:0000256" key="11">
    <source>
        <dbReference type="SAM" id="Phobius"/>
    </source>
</evidence>
<dbReference type="PROSITE" id="PS50011">
    <property type="entry name" value="PROTEIN_KINASE_DOM"/>
    <property type="match status" value="1"/>
</dbReference>
<sequence length="742" mass="85420">MERKACIARSYLEQVLVDEATEPKNLPLSLLEDITSDFSHDQEIGSGGFAVVYKGILGDKEIAVKKLSNFLMTDTEFDREVECLMRAKHKNVVRFLGYCDDTQRSRETFDGKPVMAETRQRLLCFEYIPNGSLYEYIKDPYRQWGTCYEIIKGICVGLQYLHESFIVHMDLKPANILLDNNMVPKIADFGLSRYFDENQSRDITKNMFGTVGYWAPEFSGGGVITRSADLYSLGVIILEILTGHKGHERIEDVLESWSDRLDRSQRDTLCEQIQECYEIAVQCREFNPEKRPARARDIINRLHETESMQKLRKSAIGVLEVDILGARDLADMKNLYVVAKYGKKWVRTRTMFATAAPQWNEKYTWDVFDVSTVITIAVFDDSNRDARRQRIGKVRVRLATLETDRVHSQSYPLLALSPSGLQEMGELHLAARFTCKSWAKMLAMYGKPLLPKMHHTNPISVPQQNYLMFQAMQMVALRLARADPPLRREVVEYVLDVDYYMFSLRRSKANVCRITTLFSDVLAVGKWFDDICRWKKPLKTILVHVVFVKLVCCPELILPTVFLCMTMIGAWNYRQRPREPPHIDRVLSRAELAHPADELSEELGTLQPPHINAVLWWYTDLAYPGELDEEFDTFPTSKPADVVQVRYDQLRGIAGTVQTVVGDLAAQGERLQSLFSWQDPRVTPAFIVLSLVMAVILYLTPFRVVTMVTGLYFLLPPWFRSRTNQLLINFYTRLPCKDDVML</sequence>
<keyword evidence="2" id="KW-0808">Transferase</keyword>
<proteinExistence type="predicted"/>
<dbReference type="PROSITE" id="PS00107">
    <property type="entry name" value="PROTEIN_KINASE_ATP"/>
    <property type="match status" value="1"/>
</dbReference>
<dbReference type="FunFam" id="1.10.510.10:FF:000870">
    <property type="entry name" value="OSJNBa0016N04.16-like protein"/>
    <property type="match status" value="1"/>
</dbReference>
<keyword evidence="8 11" id="KW-1133">Transmembrane helix</keyword>
<dbReference type="GO" id="GO:0004672">
    <property type="term" value="F:protein kinase activity"/>
    <property type="evidence" value="ECO:0007669"/>
    <property type="project" value="InterPro"/>
</dbReference>
<dbReference type="PROSITE" id="PS00108">
    <property type="entry name" value="PROTEIN_KINASE_ST"/>
    <property type="match status" value="1"/>
</dbReference>
<reference evidence="14" key="3">
    <citation type="journal article" date="2017" name="Nature">
        <title>Genome sequence of the progenitor of the wheat D genome Aegilops tauschii.</title>
        <authorList>
            <person name="Luo M.C."/>
            <person name="Gu Y.Q."/>
            <person name="Puiu D."/>
            <person name="Wang H."/>
            <person name="Twardziok S.O."/>
            <person name="Deal K.R."/>
            <person name="Huo N."/>
            <person name="Zhu T."/>
            <person name="Wang L."/>
            <person name="Wang Y."/>
            <person name="McGuire P.E."/>
            <person name="Liu S."/>
            <person name="Long H."/>
            <person name="Ramasamy R.K."/>
            <person name="Rodriguez J.C."/>
            <person name="Van S.L."/>
            <person name="Yuan L."/>
            <person name="Wang Z."/>
            <person name="Xia Z."/>
            <person name="Xiao L."/>
            <person name="Anderson O.D."/>
            <person name="Ouyang S."/>
            <person name="Liang Y."/>
            <person name="Zimin A.V."/>
            <person name="Pertea G."/>
            <person name="Qi P."/>
            <person name="Bennetzen J.L."/>
            <person name="Dai X."/>
            <person name="Dawson M.W."/>
            <person name="Muller H.G."/>
            <person name="Kugler K."/>
            <person name="Rivarola-Duarte L."/>
            <person name="Spannagl M."/>
            <person name="Mayer K.F.X."/>
            <person name="Lu F.H."/>
            <person name="Bevan M.W."/>
            <person name="Leroy P."/>
            <person name="Li P."/>
            <person name="You F.M."/>
            <person name="Sun Q."/>
            <person name="Liu Z."/>
            <person name="Lyons E."/>
            <person name="Wicker T."/>
            <person name="Salzberg S.L."/>
            <person name="Devos K.M."/>
            <person name="Dvorak J."/>
        </authorList>
    </citation>
    <scope>NUCLEOTIDE SEQUENCE [LARGE SCALE GENOMIC DNA]</scope>
    <source>
        <strain evidence="14">cv. AL8/78</strain>
    </source>
</reference>
<dbReference type="SUPFAM" id="SSF49562">
    <property type="entry name" value="C2 domain (Calcium/lipid-binding domain, CaLB)"/>
    <property type="match status" value="1"/>
</dbReference>
<reference evidence="15" key="2">
    <citation type="journal article" date="2017" name="Nat. Plants">
        <title>The Aegilops tauschii genome reveals multiple impacts of transposons.</title>
        <authorList>
            <person name="Zhao G."/>
            <person name="Zou C."/>
            <person name="Li K."/>
            <person name="Wang K."/>
            <person name="Li T."/>
            <person name="Gao L."/>
            <person name="Zhang X."/>
            <person name="Wang H."/>
            <person name="Yang Z."/>
            <person name="Liu X."/>
            <person name="Jiang W."/>
            <person name="Mao L."/>
            <person name="Kong X."/>
            <person name="Jiao Y."/>
            <person name="Jia J."/>
        </authorList>
    </citation>
    <scope>NUCLEOTIDE SEQUENCE [LARGE SCALE GENOMIC DNA]</scope>
    <source>
        <strain evidence="15">cv. AL8/78</strain>
    </source>
</reference>
<dbReference type="PANTHER" id="PTHR31425:SF27">
    <property type="entry name" value="OS04G0691800 PROTEIN"/>
    <property type="match status" value="1"/>
</dbReference>
<dbReference type="EnsemblPlants" id="AET2Gv21297100.2">
    <property type="protein sequence ID" value="AET2Gv21297100.2"/>
    <property type="gene ID" value="AET2Gv21297100"/>
</dbReference>
<name>A0A453DLK3_AEGTS</name>
<dbReference type="SMART" id="SM00239">
    <property type="entry name" value="C2"/>
    <property type="match status" value="1"/>
</dbReference>
<keyword evidence="7 10" id="KW-0067">ATP-binding</keyword>
<evidence type="ECO:0000256" key="4">
    <source>
        <dbReference type="ARBA" id="ARBA00022737"/>
    </source>
</evidence>
<dbReference type="FunFam" id="3.30.200.20:FF:000465">
    <property type="entry name" value="Cysteine-rich receptor-like protein kinase 6"/>
    <property type="match status" value="1"/>
</dbReference>
<dbReference type="Pfam" id="PF08372">
    <property type="entry name" value="PRT_C"/>
    <property type="match status" value="2"/>
</dbReference>
<dbReference type="GO" id="GO:0016020">
    <property type="term" value="C:membrane"/>
    <property type="evidence" value="ECO:0007669"/>
    <property type="project" value="UniProtKB-SubCell"/>
</dbReference>
<dbReference type="InterPro" id="IPR008271">
    <property type="entry name" value="Ser/Thr_kinase_AS"/>
</dbReference>
<dbReference type="InterPro" id="IPR035892">
    <property type="entry name" value="C2_domain_sf"/>
</dbReference>
<keyword evidence="3 11" id="KW-0812">Transmembrane</keyword>
<reference evidence="15" key="1">
    <citation type="journal article" date="2014" name="Science">
        <title>Ancient hybridizations among the ancestral genomes of bread wheat.</title>
        <authorList>
            <consortium name="International Wheat Genome Sequencing Consortium,"/>
            <person name="Marcussen T."/>
            <person name="Sandve S.R."/>
            <person name="Heier L."/>
            <person name="Spannagl M."/>
            <person name="Pfeifer M."/>
            <person name="Jakobsen K.S."/>
            <person name="Wulff B.B."/>
            <person name="Steuernagel B."/>
            <person name="Mayer K.F."/>
            <person name="Olsen O.A."/>
        </authorList>
    </citation>
    <scope>NUCLEOTIDE SEQUENCE [LARGE SCALE GENOMIC DNA]</scope>
    <source>
        <strain evidence="15">cv. AL8/78</strain>
    </source>
</reference>
<evidence type="ECO:0000313" key="15">
    <source>
        <dbReference type="Proteomes" id="UP000015105"/>
    </source>
</evidence>
<reference evidence="14" key="5">
    <citation type="journal article" date="2021" name="G3 (Bethesda)">
        <title>Aegilops tauschii genome assembly Aet v5.0 features greater sequence contiguity and improved annotation.</title>
        <authorList>
            <person name="Wang L."/>
            <person name="Zhu T."/>
            <person name="Rodriguez J.C."/>
            <person name="Deal K.R."/>
            <person name="Dubcovsky J."/>
            <person name="McGuire P.E."/>
            <person name="Lux T."/>
            <person name="Spannagl M."/>
            <person name="Mayer K.F.X."/>
            <person name="Baldrich P."/>
            <person name="Meyers B.C."/>
            <person name="Huo N."/>
            <person name="Gu Y.Q."/>
            <person name="Zhou H."/>
            <person name="Devos K.M."/>
            <person name="Bennetzen J.L."/>
            <person name="Unver T."/>
            <person name="Budak H."/>
            <person name="Gulick P.J."/>
            <person name="Galiba G."/>
            <person name="Kalapos B."/>
            <person name="Nelson D.R."/>
            <person name="Li P."/>
            <person name="You F.M."/>
            <person name="Luo M.C."/>
            <person name="Dvorak J."/>
        </authorList>
    </citation>
    <scope>NUCLEOTIDE SEQUENCE [LARGE SCALE GENOMIC DNA]</scope>
    <source>
        <strain evidence="14">cv. AL8/78</strain>
    </source>
</reference>
<evidence type="ECO:0000256" key="2">
    <source>
        <dbReference type="ARBA" id="ARBA00022679"/>
    </source>
</evidence>
<evidence type="ECO:0000256" key="9">
    <source>
        <dbReference type="ARBA" id="ARBA00023136"/>
    </source>
</evidence>
<dbReference type="InterPro" id="IPR000719">
    <property type="entry name" value="Prot_kinase_dom"/>
</dbReference>
<feature type="domain" description="Protein kinase" evidence="13">
    <location>
        <begin position="38"/>
        <end position="306"/>
    </location>
</feature>
<dbReference type="Gramene" id="AET2Gv21297100.2">
    <property type="protein sequence ID" value="AET2Gv21297100.2"/>
    <property type="gene ID" value="AET2Gv21297100"/>
</dbReference>
<organism evidence="14 15">
    <name type="scientific">Aegilops tauschii subsp. strangulata</name>
    <name type="common">Goatgrass</name>
    <dbReference type="NCBI Taxonomy" id="200361"/>
    <lineage>
        <taxon>Eukaryota</taxon>
        <taxon>Viridiplantae</taxon>
        <taxon>Streptophyta</taxon>
        <taxon>Embryophyta</taxon>
        <taxon>Tracheophyta</taxon>
        <taxon>Spermatophyta</taxon>
        <taxon>Magnoliopsida</taxon>
        <taxon>Liliopsida</taxon>
        <taxon>Poales</taxon>
        <taxon>Poaceae</taxon>
        <taxon>BOP clade</taxon>
        <taxon>Pooideae</taxon>
        <taxon>Triticodae</taxon>
        <taxon>Triticeae</taxon>
        <taxon>Triticinae</taxon>
        <taxon>Aegilops</taxon>
    </lineage>
</organism>
<feature type="binding site" evidence="10">
    <location>
        <position position="66"/>
    </location>
    <ligand>
        <name>ATP</name>
        <dbReference type="ChEBI" id="CHEBI:30616"/>
    </ligand>
</feature>
<comment type="subcellular location">
    <subcellularLocation>
        <location evidence="1">Membrane</location>
        <topology evidence="1">Multi-pass membrane protein</topology>
    </subcellularLocation>
</comment>
<dbReference type="SUPFAM" id="SSF56112">
    <property type="entry name" value="Protein kinase-like (PK-like)"/>
    <property type="match status" value="1"/>
</dbReference>
<keyword evidence="5 10" id="KW-0547">Nucleotide-binding</keyword>
<dbReference type="Gene3D" id="2.60.40.150">
    <property type="entry name" value="C2 domain"/>
    <property type="match status" value="1"/>
</dbReference>
<dbReference type="SMART" id="SM00220">
    <property type="entry name" value="S_TKc"/>
    <property type="match status" value="1"/>
</dbReference>
<keyword evidence="6" id="KW-0418">Kinase</keyword>
<evidence type="ECO:0000313" key="14">
    <source>
        <dbReference type="EnsemblPlants" id="AET2Gv21297100.2"/>
    </source>
</evidence>
<evidence type="ECO:0000259" key="12">
    <source>
        <dbReference type="PROSITE" id="PS50004"/>
    </source>
</evidence>
<evidence type="ECO:0000259" key="13">
    <source>
        <dbReference type="PROSITE" id="PS50011"/>
    </source>
</evidence>
<feature type="domain" description="C2" evidence="12">
    <location>
        <begin position="298"/>
        <end position="411"/>
    </location>
</feature>
<keyword evidence="15" id="KW-1185">Reference proteome</keyword>
<evidence type="ECO:0000256" key="8">
    <source>
        <dbReference type="ARBA" id="ARBA00022989"/>
    </source>
</evidence>
<evidence type="ECO:0000256" key="7">
    <source>
        <dbReference type="ARBA" id="ARBA00022840"/>
    </source>
</evidence>
<dbReference type="InterPro" id="IPR017441">
    <property type="entry name" value="Protein_kinase_ATP_BS"/>
</dbReference>
<dbReference type="Gene3D" id="1.10.510.10">
    <property type="entry name" value="Transferase(Phosphotransferase) domain 1"/>
    <property type="match status" value="1"/>
</dbReference>
<protein>
    <recommendedName>
        <fullName evidence="16">Protein kinase domain-containing protein</fullName>
    </recommendedName>
</protein>
<keyword evidence="4" id="KW-0677">Repeat</keyword>
<dbReference type="InterPro" id="IPR000008">
    <property type="entry name" value="C2_dom"/>
</dbReference>
<reference evidence="14" key="4">
    <citation type="submission" date="2019-03" db="UniProtKB">
        <authorList>
            <consortium name="EnsemblPlants"/>
        </authorList>
    </citation>
    <scope>IDENTIFICATION</scope>
</reference>
<evidence type="ECO:0000256" key="6">
    <source>
        <dbReference type="ARBA" id="ARBA00022777"/>
    </source>
</evidence>
<evidence type="ECO:0000256" key="3">
    <source>
        <dbReference type="ARBA" id="ARBA00022692"/>
    </source>
</evidence>
<dbReference type="InterPro" id="IPR011009">
    <property type="entry name" value="Kinase-like_dom_sf"/>
</dbReference>
<dbReference type="Proteomes" id="UP000015105">
    <property type="component" value="Chromosome 2D"/>
</dbReference>
<evidence type="ECO:0000256" key="1">
    <source>
        <dbReference type="ARBA" id="ARBA00004141"/>
    </source>
</evidence>
<dbReference type="InterPro" id="IPR013583">
    <property type="entry name" value="MCTP_C"/>
</dbReference>
<dbReference type="PROSITE" id="PS50004">
    <property type="entry name" value="C2"/>
    <property type="match status" value="1"/>
</dbReference>
<accession>A0A453DLK3</accession>
<dbReference type="AlphaFoldDB" id="A0A453DLK3"/>
<evidence type="ECO:0008006" key="16">
    <source>
        <dbReference type="Google" id="ProtNLM"/>
    </source>
</evidence>
<keyword evidence="9 11" id="KW-0472">Membrane</keyword>
<evidence type="ECO:0000256" key="5">
    <source>
        <dbReference type="ARBA" id="ARBA00022741"/>
    </source>
</evidence>
<dbReference type="PANTHER" id="PTHR31425">
    <property type="entry name" value="PHOSPHORIBOSYLANTHRANILATE TRANSFERASE ISOFORM 1"/>
    <property type="match status" value="1"/>
</dbReference>
<dbReference type="Pfam" id="PF00069">
    <property type="entry name" value="Pkinase"/>
    <property type="match status" value="1"/>
</dbReference>